<accession>A0A6A7K9T3</accession>
<comment type="caution">
    <text evidence="1">The sequence shown here is derived from an EMBL/GenBank/DDBJ whole genome shotgun (WGS) entry which is preliminary data.</text>
</comment>
<dbReference type="InterPro" id="IPR011855">
    <property type="entry name" value="Phgtail_TP901_1"/>
</dbReference>
<gene>
    <name evidence="1" type="ORF">GC105_09105</name>
</gene>
<dbReference type="Proteomes" id="UP000440004">
    <property type="component" value="Unassembled WGS sequence"/>
</dbReference>
<dbReference type="AlphaFoldDB" id="A0A6A7K9T3"/>
<dbReference type="RefSeq" id="WP_152803928.1">
    <property type="nucleotide sequence ID" value="NZ_WHNX01000012.1"/>
</dbReference>
<name>A0A6A7K9T3_9FIRM</name>
<evidence type="ECO:0000313" key="1">
    <source>
        <dbReference type="EMBL" id="MPW25947.1"/>
    </source>
</evidence>
<dbReference type="EMBL" id="WHNX01000012">
    <property type="protein sequence ID" value="MPW25947.1"/>
    <property type="molecule type" value="Genomic_DNA"/>
</dbReference>
<evidence type="ECO:0000313" key="2">
    <source>
        <dbReference type="Proteomes" id="UP000440004"/>
    </source>
</evidence>
<protein>
    <recommendedName>
        <fullName evidence="3">Phage major tail protein, TP901-1 family</fullName>
    </recommendedName>
</protein>
<organism evidence="1 2">
    <name type="scientific">Alkalibaculum sporogenes</name>
    <dbReference type="NCBI Taxonomy" id="2655001"/>
    <lineage>
        <taxon>Bacteria</taxon>
        <taxon>Bacillati</taxon>
        <taxon>Bacillota</taxon>
        <taxon>Clostridia</taxon>
        <taxon>Eubacteriales</taxon>
        <taxon>Eubacteriaceae</taxon>
        <taxon>Alkalibaculum</taxon>
    </lineage>
</organism>
<reference evidence="1 2" key="1">
    <citation type="submission" date="2019-10" db="EMBL/GenBank/DDBJ databases">
        <title>Alkalibaculum tamaniensis sp.nov., a new alkaliphilic acetogen, isolated on methoxylated aromatics from a mud volcano.</title>
        <authorList>
            <person name="Khomyakova M.A."/>
            <person name="Merkel A.Y."/>
            <person name="Bonch-Osmolovskaya E.A."/>
            <person name="Slobodkin A.I."/>
        </authorList>
    </citation>
    <scope>NUCLEOTIDE SEQUENCE [LARGE SCALE GENOMIC DNA]</scope>
    <source>
        <strain evidence="1 2">M08DMB</strain>
    </source>
</reference>
<keyword evidence="2" id="KW-1185">Reference proteome</keyword>
<dbReference type="Pfam" id="PF06199">
    <property type="entry name" value="Phage_tail_2"/>
    <property type="match status" value="1"/>
</dbReference>
<evidence type="ECO:0008006" key="3">
    <source>
        <dbReference type="Google" id="ProtNLM"/>
    </source>
</evidence>
<sequence>MALYSGVTGKISIGGNDIVHLANWSVELTKDITEVVSFGNDYKEKIPSIKDWTASADGAADFEEDGGQKELHAAFESGAPLQSSFYLDETTFLSGTCYIESLSISHAADGSAEIDISLAGSGANLLTLPTP</sequence>
<proteinExistence type="predicted"/>